<keyword evidence="2" id="KW-1185">Reference proteome</keyword>
<protein>
    <submittedName>
        <fullName evidence="1">Uncharacterized protein</fullName>
    </submittedName>
</protein>
<proteinExistence type="predicted"/>
<reference evidence="1 2" key="1">
    <citation type="journal article" date="2021" name="Hortic Res">
        <title>High-quality reference genome and annotation aids understanding of berry development for evergreen blueberry (Vaccinium darrowii).</title>
        <authorList>
            <person name="Yu J."/>
            <person name="Hulse-Kemp A.M."/>
            <person name="Babiker E."/>
            <person name="Staton M."/>
        </authorList>
    </citation>
    <scope>NUCLEOTIDE SEQUENCE [LARGE SCALE GENOMIC DNA]</scope>
    <source>
        <strain evidence="2">cv. NJ 8807/NJ 8810</strain>
        <tissue evidence="1">Young leaf</tissue>
    </source>
</reference>
<name>A0ACB7Y1R8_9ERIC</name>
<evidence type="ECO:0000313" key="2">
    <source>
        <dbReference type="Proteomes" id="UP000828048"/>
    </source>
</evidence>
<gene>
    <name evidence="1" type="ORF">Vadar_025872</name>
</gene>
<comment type="caution">
    <text evidence="1">The sequence shown here is derived from an EMBL/GenBank/DDBJ whole genome shotgun (WGS) entry which is preliminary data.</text>
</comment>
<dbReference type="EMBL" id="CM037155">
    <property type="protein sequence ID" value="KAH7847422.1"/>
    <property type="molecule type" value="Genomic_DNA"/>
</dbReference>
<organism evidence="1 2">
    <name type="scientific">Vaccinium darrowii</name>
    <dbReference type="NCBI Taxonomy" id="229202"/>
    <lineage>
        <taxon>Eukaryota</taxon>
        <taxon>Viridiplantae</taxon>
        <taxon>Streptophyta</taxon>
        <taxon>Embryophyta</taxon>
        <taxon>Tracheophyta</taxon>
        <taxon>Spermatophyta</taxon>
        <taxon>Magnoliopsida</taxon>
        <taxon>eudicotyledons</taxon>
        <taxon>Gunneridae</taxon>
        <taxon>Pentapetalae</taxon>
        <taxon>asterids</taxon>
        <taxon>Ericales</taxon>
        <taxon>Ericaceae</taxon>
        <taxon>Vaccinioideae</taxon>
        <taxon>Vaccinieae</taxon>
        <taxon>Vaccinium</taxon>
    </lineage>
</organism>
<accession>A0ACB7Y1R8</accession>
<sequence>MATSPLRERKKKMHVQRNVLGNSKEMTSDELNSTAYPASNVYQHMTYKLDHFNGRRDLYVLELAILKCDIKALNPRLRRAFVLDAEFELGSSIPSSKLSKDRIELQVALS</sequence>
<evidence type="ECO:0000313" key="1">
    <source>
        <dbReference type="EMBL" id="KAH7847422.1"/>
    </source>
</evidence>
<dbReference type="Proteomes" id="UP000828048">
    <property type="component" value="Chromosome 5"/>
</dbReference>